<reference evidence="3" key="2">
    <citation type="submission" date="2021-09" db="EMBL/GenBank/DDBJ databases">
        <authorList>
            <person name="Jia N."/>
            <person name="Wang J."/>
            <person name="Shi W."/>
            <person name="Du L."/>
            <person name="Sun Y."/>
            <person name="Zhan W."/>
            <person name="Jiang J."/>
            <person name="Wang Q."/>
            <person name="Zhang B."/>
            <person name="Ji P."/>
            <person name="Sakyi L.B."/>
            <person name="Cui X."/>
            <person name="Yuan T."/>
            <person name="Jiang B."/>
            <person name="Yang W."/>
            <person name="Lam T.T.-Y."/>
            <person name="Chang Q."/>
            <person name="Ding S."/>
            <person name="Wang X."/>
            <person name="Zhu J."/>
            <person name="Ruan X."/>
            <person name="Zhao L."/>
            <person name="Wei J."/>
            <person name="Que T."/>
            <person name="Du C."/>
            <person name="Cheng J."/>
            <person name="Dai P."/>
            <person name="Han X."/>
            <person name="Huang E."/>
            <person name="Gao Y."/>
            <person name="Liu J."/>
            <person name="Shao H."/>
            <person name="Ye R."/>
            <person name="Li L."/>
            <person name="Wei W."/>
            <person name="Wang X."/>
            <person name="Wang C."/>
            <person name="Huo Q."/>
            <person name="Li W."/>
            <person name="Guo W."/>
            <person name="Chen H."/>
            <person name="Chen S."/>
            <person name="Zhou L."/>
            <person name="Zhou L."/>
            <person name="Ni X."/>
            <person name="Tian J."/>
            <person name="Zhou Y."/>
            <person name="Sheng Y."/>
            <person name="Liu T."/>
            <person name="Pan Y."/>
            <person name="Xia L."/>
            <person name="Li J."/>
            <person name="Zhao F."/>
            <person name="Cao W."/>
        </authorList>
    </citation>
    <scope>NUCLEOTIDE SEQUENCE</scope>
    <source>
        <strain evidence="3">Rmic-2018</strain>
        <tissue evidence="3">Larvae</tissue>
    </source>
</reference>
<dbReference type="GO" id="GO:0003676">
    <property type="term" value="F:nucleic acid binding"/>
    <property type="evidence" value="ECO:0007669"/>
    <property type="project" value="InterPro"/>
</dbReference>
<reference evidence="3" key="1">
    <citation type="journal article" date="2020" name="Cell">
        <title>Large-Scale Comparative Analyses of Tick Genomes Elucidate Their Genetic Diversity and Vector Capacities.</title>
        <authorList>
            <consortium name="Tick Genome and Microbiome Consortium (TIGMIC)"/>
            <person name="Jia N."/>
            <person name="Wang J."/>
            <person name="Shi W."/>
            <person name="Du L."/>
            <person name="Sun Y."/>
            <person name="Zhan W."/>
            <person name="Jiang J.F."/>
            <person name="Wang Q."/>
            <person name="Zhang B."/>
            <person name="Ji P."/>
            <person name="Bell-Sakyi L."/>
            <person name="Cui X.M."/>
            <person name="Yuan T.T."/>
            <person name="Jiang B.G."/>
            <person name="Yang W.F."/>
            <person name="Lam T.T."/>
            <person name="Chang Q.C."/>
            <person name="Ding S.J."/>
            <person name="Wang X.J."/>
            <person name="Zhu J.G."/>
            <person name="Ruan X.D."/>
            <person name="Zhao L."/>
            <person name="Wei J.T."/>
            <person name="Ye R.Z."/>
            <person name="Que T.C."/>
            <person name="Du C.H."/>
            <person name="Zhou Y.H."/>
            <person name="Cheng J.X."/>
            <person name="Dai P.F."/>
            <person name="Guo W.B."/>
            <person name="Han X.H."/>
            <person name="Huang E.J."/>
            <person name="Li L.F."/>
            <person name="Wei W."/>
            <person name="Gao Y.C."/>
            <person name="Liu J.Z."/>
            <person name="Shao H.Z."/>
            <person name="Wang X."/>
            <person name="Wang C.C."/>
            <person name="Yang T.C."/>
            <person name="Huo Q.B."/>
            <person name="Li W."/>
            <person name="Chen H.Y."/>
            <person name="Chen S.E."/>
            <person name="Zhou L.G."/>
            <person name="Ni X.B."/>
            <person name="Tian J.H."/>
            <person name="Sheng Y."/>
            <person name="Liu T."/>
            <person name="Pan Y.S."/>
            <person name="Xia L.Y."/>
            <person name="Li J."/>
            <person name="Zhao F."/>
            <person name="Cao W.C."/>
        </authorList>
    </citation>
    <scope>NUCLEOTIDE SEQUENCE</scope>
    <source>
        <strain evidence="3">Rmic-2018</strain>
    </source>
</reference>
<dbReference type="SMART" id="SM00451">
    <property type="entry name" value="ZnF_U1"/>
    <property type="match status" value="2"/>
</dbReference>
<name>A0A9J6EFH4_RHIMP</name>
<evidence type="ECO:0000313" key="4">
    <source>
        <dbReference type="Proteomes" id="UP000821866"/>
    </source>
</evidence>
<feature type="domain" description="C2H2-type" evidence="2">
    <location>
        <begin position="8"/>
        <end position="30"/>
    </location>
</feature>
<accession>A0A9J6EFH4</accession>
<dbReference type="Pfam" id="PF12874">
    <property type="entry name" value="zf-met"/>
    <property type="match status" value="2"/>
</dbReference>
<feature type="region of interest" description="Disordered" evidence="1">
    <location>
        <begin position="114"/>
        <end position="151"/>
    </location>
</feature>
<dbReference type="InterPro" id="IPR036236">
    <property type="entry name" value="Znf_C2H2_sf"/>
</dbReference>
<evidence type="ECO:0000313" key="3">
    <source>
        <dbReference type="EMBL" id="KAH8033118.1"/>
    </source>
</evidence>
<dbReference type="AlphaFoldDB" id="A0A9J6EFH4"/>
<dbReference type="Gene3D" id="3.30.160.60">
    <property type="entry name" value="Classic Zinc Finger"/>
    <property type="match status" value="2"/>
</dbReference>
<dbReference type="EMBL" id="JABSTU010000004">
    <property type="protein sequence ID" value="KAH8033118.1"/>
    <property type="molecule type" value="Genomic_DNA"/>
</dbReference>
<dbReference type="PROSITE" id="PS00028">
    <property type="entry name" value="ZINC_FINGER_C2H2_1"/>
    <property type="match status" value="1"/>
</dbReference>
<dbReference type="InterPro" id="IPR013087">
    <property type="entry name" value="Znf_C2H2_type"/>
</dbReference>
<dbReference type="GO" id="GO:0008270">
    <property type="term" value="F:zinc ion binding"/>
    <property type="evidence" value="ECO:0007669"/>
    <property type="project" value="InterPro"/>
</dbReference>
<protein>
    <recommendedName>
        <fullName evidence="2">C2H2-type domain-containing protein</fullName>
    </recommendedName>
</protein>
<feature type="compositionally biased region" description="Low complexity" evidence="1">
    <location>
        <begin position="120"/>
        <end position="151"/>
    </location>
</feature>
<organism evidence="3 4">
    <name type="scientific">Rhipicephalus microplus</name>
    <name type="common">Cattle tick</name>
    <name type="synonym">Boophilus microplus</name>
    <dbReference type="NCBI Taxonomy" id="6941"/>
    <lineage>
        <taxon>Eukaryota</taxon>
        <taxon>Metazoa</taxon>
        <taxon>Ecdysozoa</taxon>
        <taxon>Arthropoda</taxon>
        <taxon>Chelicerata</taxon>
        <taxon>Arachnida</taxon>
        <taxon>Acari</taxon>
        <taxon>Parasitiformes</taxon>
        <taxon>Ixodida</taxon>
        <taxon>Ixodoidea</taxon>
        <taxon>Ixodidae</taxon>
        <taxon>Rhipicephalinae</taxon>
        <taxon>Rhipicephalus</taxon>
        <taxon>Boophilus</taxon>
    </lineage>
</organism>
<evidence type="ECO:0000256" key="1">
    <source>
        <dbReference type="SAM" id="MobiDB-lite"/>
    </source>
</evidence>
<dbReference type="SUPFAM" id="SSF57667">
    <property type="entry name" value="beta-beta-alpha zinc fingers"/>
    <property type="match status" value="1"/>
</dbReference>
<gene>
    <name evidence="3" type="ORF">HPB51_007583</name>
</gene>
<keyword evidence="4" id="KW-1185">Reference proteome</keyword>
<dbReference type="InterPro" id="IPR003604">
    <property type="entry name" value="Matrin/U1-like-C_Znf_C2H2"/>
</dbReference>
<sequence length="151" mass="16183">MATAQFACRECSMQLSAPVSYMDHLKSPKHQKKVQAHRLLVEMATGGSPVNSSPDVITTIDPSTAGQPSPQVASMPFVWKICVVAMNCEDDLIAHTNGKKHQNTLQREEVLRQLASAEFSSRPSAVTSPPTTSPSSATAPPMSSPMSTMSE</sequence>
<evidence type="ECO:0000259" key="2">
    <source>
        <dbReference type="PROSITE" id="PS00028"/>
    </source>
</evidence>
<proteinExistence type="predicted"/>
<dbReference type="Proteomes" id="UP000821866">
    <property type="component" value="Chromosome 2"/>
</dbReference>
<comment type="caution">
    <text evidence="3">The sequence shown here is derived from an EMBL/GenBank/DDBJ whole genome shotgun (WGS) entry which is preliminary data.</text>
</comment>
<dbReference type="VEuPathDB" id="VectorBase:LOC119164464"/>